<evidence type="ECO:0000313" key="3">
    <source>
        <dbReference type="Proteomes" id="UP000054845"/>
    </source>
</evidence>
<proteinExistence type="predicted"/>
<dbReference type="OrthoDB" id="10508942at2759"/>
<keyword evidence="3" id="KW-1185">Reference proteome</keyword>
<protein>
    <submittedName>
        <fullName evidence="2">Uncharacterized protein</fullName>
    </submittedName>
</protein>
<feature type="region of interest" description="Disordered" evidence="1">
    <location>
        <begin position="39"/>
        <end position="113"/>
    </location>
</feature>
<evidence type="ECO:0000256" key="1">
    <source>
        <dbReference type="SAM" id="MobiDB-lite"/>
    </source>
</evidence>
<evidence type="ECO:0000313" key="2">
    <source>
        <dbReference type="EMBL" id="CEH19296.1"/>
    </source>
</evidence>
<organism evidence="2 3">
    <name type="scientific">Ceraceosorus bombacis</name>
    <dbReference type="NCBI Taxonomy" id="401625"/>
    <lineage>
        <taxon>Eukaryota</taxon>
        <taxon>Fungi</taxon>
        <taxon>Dikarya</taxon>
        <taxon>Basidiomycota</taxon>
        <taxon>Ustilaginomycotina</taxon>
        <taxon>Exobasidiomycetes</taxon>
        <taxon>Ceraceosorales</taxon>
        <taxon>Ceraceosoraceae</taxon>
        <taxon>Ceraceosorus</taxon>
    </lineage>
</organism>
<reference evidence="2 3" key="1">
    <citation type="submission" date="2014-09" db="EMBL/GenBank/DDBJ databases">
        <authorList>
            <person name="Magalhaes I.L.F."/>
            <person name="Oliveira U."/>
            <person name="Santos F.R."/>
            <person name="Vidigal T.H.D.A."/>
            <person name="Brescovit A.D."/>
            <person name="Santos A.J."/>
        </authorList>
    </citation>
    <scope>NUCLEOTIDE SEQUENCE [LARGE SCALE GENOMIC DNA]</scope>
</reference>
<feature type="compositionally biased region" description="Pro residues" evidence="1">
    <location>
        <begin position="87"/>
        <end position="97"/>
    </location>
</feature>
<dbReference type="EMBL" id="CCYA01000290">
    <property type="protein sequence ID" value="CEH19296.1"/>
    <property type="molecule type" value="Genomic_DNA"/>
</dbReference>
<dbReference type="Proteomes" id="UP000054845">
    <property type="component" value="Unassembled WGS sequence"/>
</dbReference>
<feature type="compositionally biased region" description="Low complexity" evidence="1">
    <location>
        <begin position="40"/>
        <end position="54"/>
    </location>
</feature>
<sequence>MFMHHGGGKAEAAPTTINPSTFDVKKELEFGLTVNKWRAKAAAAQQAAADKAQALDTEPAPAPVKKKEKKAQAKQPEKQPEHVPAPTAEPSPAPSKPPTGRLRRRSGTARELAPVIVERSSVVGSESTSPTALNRRLLTGTAGMVVGGLTTLPLLLDGIKGLANAGKHGSGGVAPGGQTPVDPKLAKAEIEATKAAVEKQKAAVAKIKQEEFVAEAKAFNEDADFKKTIVENGDTVRQNRGRLTVPKWYNKLNYSNAGQHINIPKLR</sequence>
<name>A0A0P1BRU9_9BASI</name>
<accession>A0A0P1BRU9</accession>
<dbReference type="AlphaFoldDB" id="A0A0P1BRU9"/>